<dbReference type="STRING" id="105231.A0A1Y1HU97"/>
<evidence type="ECO:0000256" key="2">
    <source>
        <dbReference type="ARBA" id="ARBA00010024"/>
    </source>
</evidence>
<dbReference type="AlphaFoldDB" id="A0A1Y1HU97"/>
<feature type="domain" description="CCT" evidence="10">
    <location>
        <begin position="320"/>
        <end position="362"/>
    </location>
</feature>
<feature type="domain" description="B box-type" evidence="9">
    <location>
        <begin position="1"/>
        <end position="47"/>
    </location>
</feature>
<dbReference type="OrthoDB" id="153872at2759"/>
<comment type="similarity">
    <text evidence="2">Belongs to the CONSTANS family.</text>
</comment>
<keyword evidence="4" id="KW-0862">Zinc</keyword>
<dbReference type="GO" id="GO:0008270">
    <property type="term" value="F:zinc ion binding"/>
    <property type="evidence" value="ECO:0007669"/>
    <property type="project" value="UniProtKB-KW"/>
</dbReference>
<evidence type="ECO:0000259" key="9">
    <source>
        <dbReference type="PROSITE" id="PS50119"/>
    </source>
</evidence>
<dbReference type="PROSITE" id="PS50119">
    <property type="entry name" value="ZF_BBOX"/>
    <property type="match status" value="2"/>
</dbReference>
<accession>A0A1Y1HU97</accession>
<name>A0A1Y1HU97_KLENI</name>
<feature type="compositionally biased region" description="Basic and acidic residues" evidence="8">
    <location>
        <begin position="141"/>
        <end position="157"/>
    </location>
</feature>
<keyword evidence="3" id="KW-0479">Metal-binding</keyword>
<evidence type="ECO:0000256" key="7">
    <source>
        <dbReference type="PROSITE-ProRule" id="PRU00357"/>
    </source>
</evidence>
<dbReference type="PANTHER" id="PTHR31319:SF77">
    <property type="entry name" value="ZINC FINGER PROTEIN CONSTANS-LIKE 4"/>
    <property type="match status" value="1"/>
</dbReference>
<dbReference type="EMBL" id="DF237052">
    <property type="protein sequence ID" value="GAQ82194.1"/>
    <property type="molecule type" value="Genomic_DNA"/>
</dbReference>
<evidence type="ECO:0000256" key="6">
    <source>
        <dbReference type="PROSITE-ProRule" id="PRU00024"/>
    </source>
</evidence>
<proteinExistence type="inferred from homology"/>
<dbReference type="InterPro" id="IPR045281">
    <property type="entry name" value="CONSTANS-like"/>
</dbReference>
<dbReference type="CDD" id="cd19821">
    <property type="entry name" value="Bbox1_BBX-like"/>
    <property type="match status" value="2"/>
</dbReference>
<evidence type="ECO:0000313" key="11">
    <source>
        <dbReference type="EMBL" id="GAQ82194.1"/>
    </source>
</evidence>
<keyword evidence="6" id="KW-0863">Zinc-finger</keyword>
<organism evidence="11 12">
    <name type="scientific">Klebsormidium nitens</name>
    <name type="common">Green alga</name>
    <name type="synonym">Ulothrix nitens</name>
    <dbReference type="NCBI Taxonomy" id="105231"/>
    <lineage>
        <taxon>Eukaryota</taxon>
        <taxon>Viridiplantae</taxon>
        <taxon>Streptophyta</taxon>
        <taxon>Klebsormidiophyceae</taxon>
        <taxon>Klebsormidiales</taxon>
        <taxon>Klebsormidiaceae</taxon>
        <taxon>Klebsormidium</taxon>
    </lineage>
</organism>
<evidence type="ECO:0000256" key="4">
    <source>
        <dbReference type="ARBA" id="ARBA00022833"/>
    </source>
</evidence>
<dbReference type="Pfam" id="PF06203">
    <property type="entry name" value="CCT"/>
    <property type="match status" value="1"/>
</dbReference>
<dbReference type="PANTHER" id="PTHR31319">
    <property type="entry name" value="ZINC FINGER PROTEIN CONSTANS-LIKE 4"/>
    <property type="match status" value="1"/>
</dbReference>
<gene>
    <name evidence="11" type="ORF">KFL_001030190</name>
</gene>
<evidence type="ECO:0000256" key="3">
    <source>
        <dbReference type="ARBA" id="ARBA00022723"/>
    </source>
</evidence>
<evidence type="ECO:0000313" key="12">
    <source>
        <dbReference type="Proteomes" id="UP000054558"/>
    </source>
</evidence>
<dbReference type="OMA" id="CDGKIHS"/>
<reference evidence="11 12" key="1">
    <citation type="journal article" date="2014" name="Nat. Commun.">
        <title>Klebsormidium flaccidum genome reveals primary factors for plant terrestrial adaptation.</title>
        <authorList>
            <person name="Hori K."/>
            <person name="Maruyama F."/>
            <person name="Fujisawa T."/>
            <person name="Togashi T."/>
            <person name="Yamamoto N."/>
            <person name="Seo M."/>
            <person name="Sato S."/>
            <person name="Yamada T."/>
            <person name="Mori H."/>
            <person name="Tajima N."/>
            <person name="Moriyama T."/>
            <person name="Ikeuchi M."/>
            <person name="Watanabe M."/>
            <person name="Wada H."/>
            <person name="Kobayashi K."/>
            <person name="Saito M."/>
            <person name="Masuda T."/>
            <person name="Sasaki-Sekimoto Y."/>
            <person name="Mashiguchi K."/>
            <person name="Awai K."/>
            <person name="Shimojima M."/>
            <person name="Masuda S."/>
            <person name="Iwai M."/>
            <person name="Nobusawa T."/>
            <person name="Narise T."/>
            <person name="Kondo S."/>
            <person name="Saito H."/>
            <person name="Sato R."/>
            <person name="Murakawa M."/>
            <person name="Ihara Y."/>
            <person name="Oshima-Yamada Y."/>
            <person name="Ohtaka K."/>
            <person name="Satoh M."/>
            <person name="Sonobe K."/>
            <person name="Ishii M."/>
            <person name="Ohtani R."/>
            <person name="Kanamori-Sato M."/>
            <person name="Honoki R."/>
            <person name="Miyazaki D."/>
            <person name="Mochizuki H."/>
            <person name="Umetsu J."/>
            <person name="Higashi K."/>
            <person name="Shibata D."/>
            <person name="Kamiya Y."/>
            <person name="Sato N."/>
            <person name="Nakamura Y."/>
            <person name="Tabata S."/>
            <person name="Ida S."/>
            <person name="Kurokawa K."/>
            <person name="Ohta H."/>
        </authorList>
    </citation>
    <scope>NUCLEOTIDE SEQUENCE [LARGE SCALE GENOMIC DNA]</scope>
    <source>
        <strain evidence="11 12">NIES-2285</strain>
    </source>
</reference>
<dbReference type="InterPro" id="IPR000315">
    <property type="entry name" value="Znf_B-box"/>
</dbReference>
<dbReference type="GO" id="GO:0005634">
    <property type="term" value="C:nucleus"/>
    <property type="evidence" value="ECO:0000318"/>
    <property type="project" value="GO_Central"/>
</dbReference>
<protein>
    <submittedName>
        <fullName evidence="11">GATA-4/5/6 transcription factors</fullName>
    </submittedName>
</protein>
<comment type="subcellular location">
    <subcellularLocation>
        <location evidence="1 7">Nucleus</location>
    </subcellularLocation>
</comment>
<feature type="domain" description="B box-type" evidence="9">
    <location>
        <begin position="43"/>
        <end position="90"/>
    </location>
</feature>
<sequence>MPKQCDACQSQKATVYCRADVAFLCNGCDRVIHEANPLARRHERVFVCEVCETLPAVVNCKADSAFICNNCDNSIHGANGLARRHERVPVTPFYECQDAVKVAHIHYPPSLVPEGLALEVPQFCREDDDSALEAASWLLNKPDEGGSRGEEGVDKPDFCPPSQDGQVPSNLCRQPCVKQTKPFELPMLMQVNGGARVKQETGMFNPMAEKHRGVKAGPRFGVNPGLMPRAEALVPSLGGSGEVLEQRVPVVQKGKSSFAVPQLAHSVSSSSFDVALVPDSSLSEVSMPSPDADVQKGDTAKGFEMPQRLLHVGGAPPMDREARVNRYKEKRKNRTYEKTIRYASRKAYAESRPRVKGRFAKRESNVSITQGIPVSHIPVSQPFPSYDYSMYGMVPDGLPYGMMPVSYY</sequence>
<evidence type="ECO:0000256" key="5">
    <source>
        <dbReference type="ARBA" id="ARBA00023242"/>
    </source>
</evidence>
<evidence type="ECO:0000256" key="1">
    <source>
        <dbReference type="ARBA" id="ARBA00004123"/>
    </source>
</evidence>
<keyword evidence="5 7" id="KW-0539">Nucleus</keyword>
<dbReference type="GO" id="GO:0009909">
    <property type="term" value="P:regulation of flower development"/>
    <property type="evidence" value="ECO:0000318"/>
    <property type="project" value="GO_Central"/>
</dbReference>
<dbReference type="SMART" id="SM00336">
    <property type="entry name" value="BBOX"/>
    <property type="match status" value="2"/>
</dbReference>
<dbReference type="InterPro" id="IPR049808">
    <property type="entry name" value="CONSTANS-like_Bbox1"/>
</dbReference>
<dbReference type="Pfam" id="PF00643">
    <property type="entry name" value="zf-B_box"/>
    <property type="match status" value="1"/>
</dbReference>
<keyword evidence="12" id="KW-1185">Reference proteome</keyword>
<evidence type="ECO:0000259" key="10">
    <source>
        <dbReference type="PROSITE" id="PS51017"/>
    </source>
</evidence>
<feature type="region of interest" description="Disordered" evidence="8">
    <location>
        <begin position="139"/>
        <end position="166"/>
    </location>
</feature>
<dbReference type="InterPro" id="IPR010402">
    <property type="entry name" value="CCT_domain"/>
</dbReference>
<dbReference type="PROSITE" id="PS51017">
    <property type="entry name" value="CCT"/>
    <property type="match status" value="1"/>
</dbReference>
<dbReference type="Proteomes" id="UP000054558">
    <property type="component" value="Unassembled WGS sequence"/>
</dbReference>
<evidence type="ECO:0000256" key="8">
    <source>
        <dbReference type="SAM" id="MobiDB-lite"/>
    </source>
</evidence>